<protein>
    <submittedName>
        <fullName evidence="3">Uncharacterized protein</fullName>
    </submittedName>
</protein>
<feature type="compositionally biased region" description="Low complexity" evidence="1">
    <location>
        <begin position="588"/>
        <end position="601"/>
    </location>
</feature>
<feature type="compositionally biased region" description="Basic and acidic residues" evidence="1">
    <location>
        <begin position="323"/>
        <end position="332"/>
    </location>
</feature>
<accession>A0ABQ5RMP6</accession>
<comment type="caution">
    <text evidence="3">The sequence shown here is derived from an EMBL/GenBank/DDBJ whole genome shotgun (WGS) entry which is preliminary data.</text>
</comment>
<feature type="transmembrane region" description="Helical" evidence="2">
    <location>
        <begin position="6"/>
        <end position="22"/>
    </location>
</feature>
<feature type="region of interest" description="Disordered" evidence="1">
    <location>
        <begin position="309"/>
        <end position="332"/>
    </location>
</feature>
<sequence>MDLQDAAILVVLSILVVYFLLLKARQWPEAINSSWNDIPEIDPTCKRLEGPSAVSDCLDTILPCTQSSIFEDLIDPFYLPLAPLGPWGALPLAQVLVPLPKRKSLEVGSSPARMASPIAVSTPAPHSPARRLCFSPATPRTPSRSLPSPPHPNPPVHAFEAVPTSAQGLGALGLNYNLCQRKYIRASQGGPAAIASGTGTAYSSGSARLLSEPGYGMSGLRPVGPSFKTSKDFSKPPRSPAATEKVAPLSSGPPRPPKKQPPRTTSSVGPRPLPLPPSWTPLRCETPGRELKHVRAQAEEQRIADGELEAQQQRQDHRHYHGQRQERQQKGRFHEDCQLVEKMQWPSERYRLLNTIGDGEPVCSRQQNFSTSCDAASEAAKNNCGIDLPTWKAGCAAPPKRDTAVASPTSVLMRAAEFEIMCRSGGGGFCPVTPPLSSRSARSVASSYASMSPVALSQSSLLPSGHGSRNRRVSGTSVSSDISSSRNRRSFARRVSDESTSRRSSDFSLCNYALKKIGDNTSNCSSMTVCSAAWDGSDVPVVCTSTRLSSSTGGCSSNLANGRGTRNGKTANAGISFLKFARATQMDAAAGSPPTSPAATGLGTKGVPPKAATPPLGKRLAKPNMPRITGL</sequence>
<feature type="region of interest" description="Disordered" evidence="1">
    <location>
        <begin position="216"/>
        <end position="285"/>
    </location>
</feature>
<feature type="region of interest" description="Disordered" evidence="1">
    <location>
        <begin position="116"/>
        <end position="159"/>
    </location>
</feature>
<evidence type="ECO:0000256" key="2">
    <source>
        <dbReference type="SAM" id="Phobius"/>
    </source>
</evidence>
<feature type="region of interest" description="Disordered" evidence="1">
    <location>
        <begin position="458"/>
        <end position="498"/>
    </location>
</feature>
<evidence type="ECO:0000313" key="4">
    <source>
        <dbReference type="Proteomes" id="UP001165090"/>
    </source>
</evidence>
<dbReference type="EMBL" id="BSDZ01000003">
    <property type="protein sequence ID" value="GLI58847.1"/>
    <property type="molecule type" value="Genomic_DNA"/>
</dbReference>
<evidence type="ECO:0000313" key="3">
    <source>
        <dbReference type="EMBL" id="GLI58847.1"/>
    </source>
</evidence>
<reference evidence="3 4" key="1">
    <citation type="journal article" date="2023" name="IScience">
        <title>Expanded male sex-determining region conserved during the evolution of homothallism in the green alga Volvox.</title>
        <authorList>
            <person name="Yamamoto K."/>
            <person name="Matsuzaki R."/>
            <person name="Mahakham W."/>
            <person name="Heman W."/>
            <person name="Sekimoto H."/>
            <person name="Kawachi M."/>
            <person name="Minakuchi Y."/>
            <person name="Toyoda A."/>
            <person name="Nozaki H."/>
        </authorList>
    </citation>
    <scope>NUCLEOTIDE SEQUENCE [LARGE SCALE GENOMIC DNA]</scope>
    <source>
        <strain evidence="3 4">NIES-4468</strain>
    </source>
</reference>
<evidence type="ECO:0000256" key="1">
    <source>
        <dbReference type="SAM" id="MobiDB-lite"/>
    </source>
</evidence>
<keyword evidence="2" id="KW-0812">Transmembrane</keyword>
<dbReference type="Proteomes" id="UP001165090">
    <property type="component" value="Unassembled WGS sequence"/>
</dbReference>
<keyword evidence="2" id="KW-1133">Transmembrane helix</keyword>
<feature type="region of interest" description="Disordered" evidence="1">
    <location>
        <begin position="588"/>
        <end position="631"/>
    </location>
</feature>
<feature type="compositionally biased region" description="Low complexity" evidence="1">
    <location>
        <begin position="135"/>
        <end position="146"/>
    </location>
</feature>
<proteinExistence type="predicted"/>
<gene>
    <name evidence="3" type="ORF">VaNZ11_000613</name>
</gene>
<keyword evidence="4" id="KW-1185">Reference proteome</keyword>
<name>A0ABQ5RMP6_9CHLO</name>
<feature type="compositionally biased region" description="Low complexity" evidence="1">
    <location>
        <begin position="473"/>
        <end position="485"/>
    </location>
</feature>
<keyword evidence="2" id="KW-0472">Membrane</keyword>
<organism evidence="3 4">
    <name type="scientific">Volvox africanus</name>
    <dbReference type="NCBI Taxonomy" id="51714"/>
    <lineage>
        <taxon>Eukaryota</taxon>
        <taxon>Viridiplantae</taxon>
        <taxon>Chlorophyta</taxon>
        <taxon>core chlorophytes</taxon>
        <taxon>Chlorophyceae</taxon>
        <taxon>CS clade</taxon>
        <taxon>Chlamydomonadales</taxon>
        <taxon>Volvocaceae</taxon>
        <taxon>Volvox</taxon>
    </lineage>
</organism>